<dbReference type="InterPro" id="IPR001893">
    <property type="entry name" value="Cys-rich_GLG1_repeat"/>
</dbReference>
<sequence>METTFYVLCFCLFTLASTRDVNRHPTLFDDKCRELSKLCRDMKDTDEFSMLDCLYSLDPNMVSHFNNDCHQVIWNFVSSMIENDIVEKSLAKACSDDLQSMNCHREDLPGSYLKCVVNNKDGINDPKCLNQIEQFENAAFYDYEWIGSFLQNCEDDVKELNCGRIDLKGSSQAMTIMCLQDNIGKVKESCRKEVFHLAEIQADNIKLDHQLYLACAEDQNKYCPQFFPGSGRIFKCLMQHRHEKLTVKCFHHLQRRQKLISQDYKISKGLMKACREDIKKAHCRKQTSDDKEIRLAQILICLQNIMHNGTKVDPDCEIEMDEHRKLLMEDYNLSPEIVNGCAKEIRLYCNGLEAGGKTIHCLMQHAQWKYKSKRISPVCERALEDLVKETVVGEDWRVDPVLHEACNPVVRAMCRDVRGGNARVVSCLLDNIGADHMTEDCEDALMQIQYFVSRNFKLDPQLYKACHDDATRLCHVNPDWENSIDQTPENGPLVLPCLYRYMYHPEEKMQLKAPCTEQIRRVMRQRAISVNLLPEIEEVCLLDLSAFCADKTAKGEELQCLQKNLADLQEKCKGAIINYTEVEAQNVDLNPFIVKYCKKPMETHCSSELKHDDGDMMECLIAHKNDPDVKANMKCRVSIEHFQIISIKDYRFSYKFKVACKNYIIRYCSNAKSKAEVVWCLSEKIRNDTVNGLKSDIHKECRQQIKAQLFQQRENINFDPKLKEACLEDVKDHCNDVERGSSQVLECLQLNYAKLKETCKKEIFKIKKQELTDNSIDYVLIRTCQGSIQQFCPNYEMKQVLECLKKHKDEIGFNKVCRFVVLHRMIEQNTDYRFNPFLQENCKADINKFCQETIMRMKPDEELNGEVIKCLKEAFKRSKLSNKCEKEMAAILREQALDVQLNPLLKAVCKNELETICKTDIENDAGSTEECLKNALLQHKIPTAECQVEVANMIEESHADIQVDPLLQQTCSVDLLKYCREIVQGQGRHIRCLKNVLNDNPNQLEPDCKNMLKKRLEMYKNAVEVAPVADLQGLYNQVAGSPSKHYFFLIGLMAIASFFVIGMFCGRVTKRQLQSKNK</sequence>
<evidence type="ECO:0000256" key="7">
    <source>
        <dbReference type="ARBA" id="ARBA00023180"/>
    </source>
</evidence>
<feature type="signal peptide" evidence="11">
    <location>
        <begin position="1"/>
        <end position="18"/>
    </location>
</feature>
<evidence type="ECO:0000256" key="9">
    <source>
        <dbReference type="SAM" id="Coils"/>
    </source>
</evidence>
<evidence type="ECO:0000256" key="8">
    <source>
        <dbReference type="PROSITE-ProRule" id="PRU00622"/>
    </source>
</evidence>
<evidence type="ECO:0000256" key="3">
    <source>
        <dbReference type="ARBA" id="ARBA00022729"/>
    </source>
</evidence>
<evidence type="ECO:0000256" key="6">
    <source>
        <dbReference type="ARBA" id="ARBA00023136"/>
    </source>
</evidence>
<gene>
    <name evidence="12" type="ORF">RN001_007364</name>
</gene>
<keyword evidence="7" id="KW-0325">Glycoprotein</keyword>
<evidence type="ECO:0000313" key="12">
    <source>
        <dbReference type="EMBL" id="KAK4879218.1"/>
    </source>
</evidence>
<dbReference type="InterPro" id="IPR017873">
    <property type="entry name" value="Cys-rich_GLG1_repeat_euk"/>
</dbReference>
<keyword evidence="2 10" id="KW-0812">Transmembrane</keyword>
<feature type="repeat" description="Cys-rich GLG1" evidence="8">
    <location>
        <begin position="374"/>
        <end position="436"/>
    </location>
</feature>
<evidence type="ECO:0008006" key="14">
    <source>
        <dbReference type="Google" id="ProtNLM"/>
    </source>
</evidence>
<dbReference type="PROSITE" id="PS51289">
    <property type="entry name" value="GLG1_C_RICH"/>
    <property type="match status" value="8"/>
</dbReference>
<organism evidence="12 13">
    <name type="scientific">Aquatica leii</name>
    <dbReference type="NCBI Taxonomy" id="1421715"/>
    <lineage>
        <taxon>Eukaryota</taxon>
        <taxon>Metazoa</taxon>
        <taxon>Ecdysozoa</taxon>
        <taxon>Arthropoda</taxon>
        <taxon>Hexapoda</taxon>
        <taxon>Insecta</taxon>
        <taxon>Pterygota</taxon>
        <taxon>Neoptera</taxon>
        <taxon>Endopterygota</taxon>
        <taxon>Coleoptera</taxon>
        <taxon>Polyphaga</taxon>
        <taxon>Elateriformia</taxon>
        <taxon>Elateroidea</taxon>
        <taxon>Lampyridae</taxon>
        <taxon>Luciolinae</taxon>
        <taxon>Aquatica</taxon>
    </lineage>
</organism>
<accession>A0AAN7P9F2</accession>
<dbReference type="InterPro" id="IPR039728">
    <property type="entry name" value="GLG1"/>
</dbReference>
<reference evidence="13" key="1">
    <citation type="submission" date="2023-01" db="EMBL/GenBank/DDBJ databases">
        <title>Key to firefly adult light organ development and bioluminescence: homeobox transcription factors regulate luciferase expression and transportation to peroxisome.</title>
        <authorList>
            <person name="Fu X."/>
        </authorList>
    </citation>
    <scope>NUCLEOTIDE SEQUENCE [LARGE SCALE GENOMIC DNA]</scope>
</reference>
<keyword evidence="9" id="KW-0175">Coiled coil</keyword>
<comment type="subcellular location">
    <subcellularLocation>
        <location evidence="1">Membrane</location>
        <topology evidence="1">Single-pass type I membrane protein</topology>
    </subcellularLocation>
</comment>
<evidence type="ECO:0000256" key="5">
    <source>
        <dbReference type="ARBA" id="ARBA00022989"/>
    </source>
</evidence>
<evidence type="ECO:0000256" key="10">
    <source>
        <dbReference type="SAM" id="Phobius"/>
    </source>
</evidence>
<dbReference type="EMBL" id="JARPUR010000003">
    <property type="protein sequence ID" value="KAK4879218.1"/>
    <property type="molecule type" value="Genomic_DNA"/>
</dbReference>
<evidence type="ECO:0000256" key="2">
    <source>
        <dbReference type="ARBA" id="ARBA00022692"/>
    </source>
</evidence>
<proteinExistence type="predicted"/>
<dbReference type="Proteomes" id="UP001353858">
    <property type="component" value="Unassembled WGS sequence"/>
</dbReference>
<dbReference type="Pfam" id="PF00839">
    <property type="entry name" value="Cys_rich_FGFR"/>
    <property type="match status" value="13"/>
</dbReference>
<dbReference type="PANTHER" id="PTHR11884">
    <property type="entry name" value="SELECTIN LIGAND RELATED"/>
    <property type="match status" value="1"/>
</dbReference>
<feature type="repeat" description="Cys-rich GLG1" evidence="8">
    <location>
        <begin position="185"/>
        <end position="245"/>
    </location>
</feature>
<dbReference type="PANTHER" id="PTHR11884:SF1">
    <property type="entry name" value="GOLGI APPARATUS PROTEIN 1"/>
    <property type="match status" value="1"/>
</dbReference>
<keyword evidence="13" id="KW-1185">Reference proteome</keyword>
<protein>
    <recommendedName>
        <fullName evidence="14">Golgi apparatus protein 1</fullName>
    </recommendedName>
</protein>
<keyword evidence="6 10" id="KW-0472">Membrane</keyword>
<keyword evidence="5 10" id="KW-1133">Transmembrane helix</keyword>
<feature type="repeat" description="Cys-rich GLG1" evidence="8">
    <location>
        <begin position="311"/>
        <end position="370"/>
    </location>
</feature>
<dbReference type="GO" id="GO:0017134">
    <property type="term" value="F:fibroblast growth factor binding"/>
    <property type="evidence" value="ECO:0007669"/>
    <property type="project" value="TreeGrafter"/>
</dbReference>
<feature type="repeat" description="Cys-rich GLG1" evidence="8">
    <location>
        <begin position="941"/>
        <end position="1001"/>
    </location>
</feature>
<dbReference type="GO" id="GO:0000139">
    <property type="term" value="C:Golgi membrane"/>
    <property type="evidence" value="ECO:0007669"/>
    <property type="project" value="InterPro"/>
</dbReference>
<name>A0AAN7P9F2_9COLE</name>
<keyword evidence="3 11" id="KW-0732">Signal</keyword>
<evidence type="ECO:0000313" key="13">
    <source>
        <dbReference type="Proteomes" id="UP001353858"/>
    </source>
</evidence>
<feature type="repeat" description="Cys-rich GLG1" evidence="8">
    <location>
        <begin position="567"/>
        <end position="628"/>
    </location>
</feature>
<evidence type="ECO:0000256" key="11">
    <source>
        <dbReference type="SAM" id="SignalP"/>
    </source>
</evidence>
<feature type="coiled-coil region" evidence="9">
    <location>
        <begin position="551"/>
        <end position="585"/>
    </location>
</feature>
<comment type="caution">
    <text evidence="12">The sequence shown here is derived from an EMBL/GenBank/DDBJ whole genome shotgun (WGS) entry which is preliminary data.</text>
</comment>
<feature type="transmembrane region" description="Helical" evidence="10">
    <location>
        <begin position="1046"/>
        <end position="1068"/>
    </location>
</feature>
<evidence type="ECO:0000256" key="1">
    <source>
        <dbReference type="ARBA" id="ARBA00004479"/>
    </source>
</evidence>
<feature type="repeat" description="Cys-rich GLG1" evidence="8">
    <location>
        <begin position="696"/>
        <end position="756"/>
    </location>
</feature>
<evidence type="ECO:0000256" key="4">
    <source>
        <dbReference type="ARBA" id="ARBA00022737"/>
    </source>
</evidence>
<keyword evidence="4" id="KW-0677">Repeat</keyword>
<feature type="chain" id="PRO_5042871853" description="Golgi apparatus protein 1" evidence="11">
    <location>
        <begin position="19"/>
        <end position="1078"/>
    </location>
</feature>
<dbReference type="AlphaFoldDB" id="A0AAN7P9F2"/>
<feature type="repeat" description="Cys-rich GLG1" evidence="8">
    <location>
        <begin position="630"/>
        <end position="689"/>
    </location>
</feature>
<feature type="repeat" description="Cys-rich GLG1" evidence="8">
    <location>
        <begin position="879"/>
        <end position="940"/>
    </location>
</feature>